<evidence type="ECO:0000313" key="2">
    <source>
        <dbReference type="EMBL" id="KAL0279924.1"/>
    </source>
</evidence>
<reference evidence="2" key="1">
    <citation type="journal article" date="2024" name="Gigascience">
        <title>Chromosome-level genome of the poultry shaft louse Menopon gallinae provides insight into the host-switching and adaptive evolution of parasitic lice.</title>
        <authorList>
            <person name="Xu Y."/>
            <person name="Ma L."/>
            <person name="Liu S."/>
            <person name="Liang Y."/>
            <person name="Liu Q."/>
            <person name="He Z."/>
            <person name="Tian L."/>
            <person name="Duan Y."/>
            <person name="Cai W."/>
            <person name="Li H."/>
            <person name="Song F."/>
        </authorList>
    </citation>
    <scope>NUCLEOTIDE SEQUENCE</scope>
    <source>
        <strain evidence="2">Cailab_2023a</strain>
    </source>
</reference>
<feature type="compositionally biased region" description="Basic and acidic residues" evidence="1">
    <location>
        <begin position="16"/>
        <end position="25"/>
    </location>
</feature>
<dbReference type="EMBL" id="JARGDH010000001">
    <property type="protein sequence ID" value="KAL0279924.1"/>
    <property type="molecule type" value="Genomic_DNA"/>
</dbReference>
<organism evidence="2">
    <name type="scientific">Menopon gallinae</name>
    <name type="common">poultry shaft louse</name>
    <dbReference type="NCBI Taxonomy" id="328185"/>
    <lineage>
        <taxon>Eukaryota</taxon>
        <taxon>Metazoa</taxon>
        <taxon>Ecdysozoa</taxon>
        <taxon>Arthropoda</taxon>
        <taxon>Hexapoda</taxon>
        <taxon>Insecta</taxon>
        <taxon>Pterygota</taxon>
        <taxon>Neoptera</taxon>
        <taxon>Paraneoptera</taxon>
        <taxon>Psocodea</taxon>
        <taxon>Troctomorpha</taxon>
        <taxon>Phthiraptera</taxon>
        <taxon>Amblycera</taxon>
        <taxon>Menoponidae</taxon>
        <taxon>Menopon</taxon>
    </lineage>
</organism>
<accession>A0AAW2ICK6</accession>
<protein>
    <submittedName>
        <fullName evidence="2">Uncharacterized protein</fullName>
    </submittedName>
</protein>
<evidence type="ECO:0000256" key="1">
    <source>
        <dbReference type="SAM" id="MobiDB-lite"/>
    </source>
</evidence>
<feature type="region of interest" description="Disordered" evidence="1">
    <location>
        <begin position="1"/>
        <end position="36"/>
    </location>
</feature>
<dbReference type="AlphaFoldDB" id="A0AAW2ICK6"/>
<proteinExistence type="predicted"/>
<name>A0AAW2ICK6_9NEOP</name>
<feature type="compositionally biased region" description="Polar residues" evidence="1">
    <location>
        <begin position="26"/>
        <end position="36"/>
    </location>
</feature>
<sequence>MRHDGGLKTSATTNEKTPDFEKSEKNGNWQDNPVNENDTDCAVQCLYYTIECCECTIL</sequence>
<comment type="caution">
    <text evidence="2">The sequence shown here is derived from an EMBL/GenBank/DDBJ whole genome shotgun (WGS) entry which is preliminary data.</text>
</comment>
<gene>
    <name evidence="2" type="ORF">PYX00_001373</name>
</gene>